<dbReference type="Proteomes" id="UP000821845">
    <property type="component" value="Chromosome 2"/>
</dbReference>
<dbReference type="EMBL" id="CM023482">
    <property type="protein sequence ID" value="KAH6939047.1"/>
    <property type="molecule type" value="Genomic_DNA"/>
</dbReference>
<accession>A0ACB7SV14</accession>
<organism evidence="1 2">
    <name type="scientific">Hyalomma asiaticum</name>
    <name type="common">Tick</name>
    <dbReference type="NCBI Taxonomy" id="266040"/>
    <lineage>
        <taxon>Eukaryota</taxon>
        <taxon>Metazoa</taxon>
        <taxon>Ecdysozoa</taxon>
        <taxon>Arthropoda</taxon>
        <taxon>Chelicerata</taxon>
        <taxon>Arachnida</taxon>
        <taxon>Acari</taxon>
        <taxon>Parasitiformes</taxon>
        <taxon>Ixodida</taxon>
        <taxon>Ixodoidea</taxon>
        <taxon>Ixodidae</taxon>
        <taxon>Hyalomminae</taxon>
        <taxon>Hyalomma</taxon>
    </lineage>
</organism>
<keyword evidence="2" id="KW-1185">Reference proteome</keyword>
<reference evidence="1" key="1">
    <citation type="submission" date="2020-05" db="EMBL/GenBank/DDBJ databases">
        <title>Large-scale comparative analyses of tick genomes elucidate their genetic diversity and vector capacities.</title>
        <authorList>
            <person name="Jia N."/>
            <person name="Wang J."/>
            <person name="Shi W."/>
            <person name="Du L."/>
            <person name="Sun Y."/>
            <person name="Zhan W."/>
            <person name="Jiang J."/>
            <person name="Wang Q."/>
            <person name="Zhang B."/>
            <person name="Ji P."/>
            <person name="Sakyi L.B."/>
            <person name="Cui X."/>
            <person name="Yuan T."/>
            <person name="Jiang B."/>
            <person name="Yang W."/>
            <person name="Lam T.T.-Y."/>
            <person name="Chang Q."/>
            <person name="Ding S."/>
            <person name="Wang X."/>
            <person name="Zhu J."/>
            <person name="Ruan X."/>
            <person name="Zhao L."/>
            <person name="Wei J."/>
            <person name="Que T."/>
            <person name="Du C."/>
            <person name="Cheng J."/>
            <person name="Dai P."/>
            <person name="Han X."/>
            <person name="Huang E."/>
            <person name="Gao Y."/>
            <person name="Liu J."/>
            <person name="Shao H."/>
            <person name="Ye R."/>
            <person name="Li L."/>
            <person name="Wei W."/>
            <person name="Wang X."/>
            <person name="Wang C."/>
            <person name="Yang T."/>
            <person name="Huo Q."/>
            <person name="Li W."/>
            <person name="Guo W."/>
            <person name="Chen H."/>
            <person name="Zhou L."/>
            <person name="Ni X."/>
            <person name="Tian J."/>
            <person name="Zhou Y."/>
            <person name="Sheng Y."/>
            <person name="Liu T."/>
            <person name="Pan Y."/>
            <person name="Xia L."/>
            <person name="Li J."/>
            <person name="Zhao F."/>
            <person name="Cao W."/>
        </authorList>
    </citation>
    <scope>NUCLEOTIDE SEQUENCE</scope>
    <source>
        <strain evidence="1">Hyas-2018</strain>
    </source>
</reference>
<evidence type="ECO:0000313" key="2">
    <source>
        <dbReference type="Proteomes" id="UP000821845"/>
    </source>
</evidence>
<protein>
    <submittedName>
        <fullName evidence="1">Uncharacterized protein</fullName>
    </submittedName>
</protein>
<comment type="caution">
    <text evidence="1">The sequence shown here is derived from an EMBL/GenBank/DDBJ whole genome shotgun (WGS) entry which is preliminary data.</text>
</comment>
<sequence length="465" mass="54282">MSGAWRFERVTAPLPFLPDDRFPGSKTLTGLLTHGNPKSVLMSRLRDSVDDWTPFMLEDMDECAERTRRRHAVFIDGSLYQERYAYSLRGQVEVSSQSLQDFVPMCYVLPKASPYEDLIQNAIMRMFEAGLFNQFELRYRYRNLSSPKNFSNEDVGRVLQIENTALPFCCLAVGLAIALMAFAGETRSRIAIGRSSRWPMADVNFKHTVINEPRAFATEFLLPIRYEKFAYMYPSPRVIVSRFAVLRVFSFQNPFSPKIKQLHDSVPDWSAFLADSMEECVLRTVRRQAVMFSSLQNLERYAYSHRGYVQISREYIHDFTPMGYVLPKASPYKEVLQNVQVQLRSLPVMRMFEAGLFDQFERFERYEHLPHPKSHPEISHEQVLHLRKSLLPFCCLGVGLTCAIISISCEILAAKFRKREQAKYFVRRREMPSRNIPVKVFRRRILPRNCRTTRNVRVTVVRRHV</sequence>
<proteinExistence type="predicted"/>
<name>A0ACB7SV14_HYAAI</name>
<gene>
    <name evidence="1" type="ORF">HPB50_015689</name>
</gene>
<evidence type="ECO:0000313" key="1">
    <source>
        <dbReference type="EMBL" id="KAH6939047.1"/>
    </source>
</evidence>